<dbReference type="Gene3D" id="1.20.58.1120">
    <property type="match status" value="1"/>
</dbReference>
<dbReference type="FunFam" id="3.40.50.300:FF:000153">
    <property type="entry name" value="Dynein axonemal heavy chain 1"/>
    <property type="match status" value="1"/>
</dbReference>
<dbReference type="InterPro" id="IPR013594">
    <property type="entry name" value="Dynein_heavy_tail"/>
</dbReference>
<dbReference type="Pfam" id="PF07773">
    <property type="entry name" value="TCTN_DUF1619"/>
    <property type="match status" value="2"/>
</dbReference>
<dbReference type="InterPro" id="IPR041589">
    <property type="entry name" value="DNAH3_AAA_lid_1"/>
</dbReference>
<dbReference type="GO" id="GO:0045505">
    <property type="term" value="F:dynein intermediate chain binding"/>
    <property type="evidence" value="ECO:0007669"/>
    <property type="project" value="InterPro"/>
</dbReference>
<evidence type="ECO:0000256" key="3">
    <source>
        <dbReference type="ARBA" id="ARBA00008887"/>
    </source>
</evidence>
<dbReference type="InterPro" id="IPR041466">
    <property type="entry name" value="Dynein_AAA5_ext"/>
</dbReference>
<dbReference type="GO" id="GO:0005524">
    <property type="term" value="F:ATP binding"/>
    <property type="evidence" value="ECO:0007669"/>
    <property type="project" value="UniProtKB-KW"/>
</dbReference>
<dbReference type="InterPro" id="IPR024743">
    <property type="entry name" value="Dynein_HC_stalk"/>
</dbReference>
<keyword evidence="6" id="KW-0963">Cytoplasm</keyword>
<dbReference type="SMART" id="SM00382">
    <property type="entry name" value="AAA"/>
    <property type="match status" value="3"/>
</dbReference>
<evidence type="ECO:0000256" key="7">
    <source>
        <dbReference type="ARBA" id="ARBA00022692"/>
    </source>
</evidence>
<dbReference type="Gene3D" id="3.40.50.300">
    <property type="entry name" value="P-loop containing nucleotide triphosphate hydrolases"/>
    <property type="match status" value="5"/>
</dbReference>
<accession>M7BIQ2</accession>
<dbReference type="InterPro" id="IPR004600">
    <property type="entry name" value="TFIIH_Tfb4/GTF2H3"/>
</dbReference>
<dbReference type="InterPro" id="IPR042219">
    <property type="entry name" value="AAA_lid_11_sf"/>
</dbReference>
<dbReference type="InterPro" id="IPR057724">
    <property type="entry name" value="TCTN1-3_N"/>
</dbReference>
<evidence type="ECO:0000259" key="25">
    <source>
        <dbReference type="SMART" id="SM00382"/>
    </source>
</evidence>
<dbReference type="Gene3D" id="3.40.50.410">
    <property type="entry name" value="von Willebrand factor, type A domain"/>
    <property type="match status" value="1"/>
</dbReference>
<dbReference type="Pfam" id="PF25007">
    <property type="entry name" value="DYH2-5-8_CC"/>
    <property type="match status" value="1"/>
</dbReference>
<dbReference type="Gene3D" id="1.10.8.710">
    <property type="match status" value="1"/>
</dbReference>
<sequence length="5465" mass="625682">MIDSVLLFLAFSRFLYPGKHWAFADLFGDGGSFVESNCSGSKDGKYELLTAINEVIAEELKDLMTKTSQEIKSRILVIKAAEDSALQYMNFMNVIFAAQKQNVSKVTVTLMRNLQLCLSNATDCCMEPLCVVETLQVSACRGSKTLANLLIQAEIYANSSFTGNVSENATVIPNQVFQPLGSCPCNLTAGICDIRCCCDLECTPDLKQLFSGSCFAGVFGGNVNLPFDQLCSVQTTNSAPDWFPFLCVQSPLNNSPFLGYFYHGSVSSSLVSSFKIPLQTVPEKPLSGYKQGDPIMTTENEYFTIRQRSMAGQCVGNAPVAFLQNFDVKCVTSLSAYKEGLSHNVMINSGTGDTIQQNVIYGSVTDVRNFITKPEDIQRTEVLCINVTFAEYYMFIWKGKTIEEINVTVLIEELCDGGYQVGKPVRTVNISSETVTILKLWQPGLDPPNSSANASAGNLNGICSDIPANLNIHIITADVGAVEGIAQEEILGVQISFSTVIWQFQCGIICENKSSSLPITSSVQFIKVPAQPPIPMTRFQINYTEYDCNRNEVCWPQLFYPLTWYYTGFLVQEIKKADIALPEGDTSPAAPHLKHMLEIQEQLQKLETELREVTKNKEKLKKNLLELTEYTYMLRVTQAFVKRPVEYESCLHANYEEFPSLENDPLMDYTCMHRLGAKLGFISGLVHQAKIEAFEKMLWRVCKGYTILTYAELDECLEDPDTGEIRKWFVFLISFWGEQIGQKVKKICDCYHCHVYPYPNTTEERRDVIEGLNVRIQDLHVVLHKTEDYLRQVLCKASESIYTWVIQVKKMKAIHHVLNQCSFDVTNKCLIAEVWCPVADLPNLRRALEEGSRKSGAAISSFMNTIPTTETPPTLIRTNKFTSGFQNIVDAYGVGNYREVNPALYTIITFPFLFAVMFGDFGHGLLMFIFALLMVLYENHPRLMRLQDESLNIFGSGWKISAMFEQNIWRLDDLKSNQYLTLDPNVTGVFSGIYPFGIDPIWNLASNRLSFLNSFKMKMSVIFGVTHMTFGVILGVFNHFGMDTFYTGQSGYRLVRKESEEELSLLRSHDVEEGSSPSGSGHREEDGEEVFLLFYMLYDFIEETEELTISENDVKNEDPDNPRQEELAETSSAEGKRDRKSKASVSEFLDTKSSREHVSHLSIVSGLSELTQGFAGESREQIFKIIKQTVYNLYFHVAFNDISEEFVHDDIVFFLRDTRETVSEPNDVNEANEILPELLECGILNGHTLLMLKNIFSQLYCCPLLSASRPGEIKLEMPTINLDAEVSELAADPEVIETLEHCGMTWLTLISTAVEEQLRKVPQGNGPLAEIDLWRERNATLSALTEQIKLPLVKKILAILKEAESGFLENLQIVISDLSRHHVEAVDNVRFLSTLERHLKNLTHGTGFNIVLDTIPSMMNALRMVWIISRHYNKDERMIPLMERIAWEITARVCKVVDLRTLFKEDRSIAKTKLLEAKGTLEMWKKSYFDIRAQIEASGRDQRWEFDRKRLFEKTDYMASICQDLYDIVQVIEEFYNIFGPELKAVTGDPKRIDDVLRRVDGLISPMEVLTFDPFSIKCASQWKFVMEDFKSEVLVIEREAKNFIDESFKTLRSAEAAFDMLLNFKHIRSRDAINRQMMMKFNDILAQYCKEIEIVNNIFIQNLSNPPLYKNHPPMAGAIYWSRSLFHRIKHTIIRFQEVEELLASERGKEVKQKYLEVAKRMKEYEDLKYDHWRDWTEQMLPVLLKKTLLAKVHPSGTIVQANLEPSDQSLHSEEVDTGEKWSHFAVNFSPNLQEVINETKYMEQLGFPVPEIARNVALQEDKFLRYTNGMKQMLDHYHKLMGTLNEAEIQLLDDHIQELWRVFKSGYKRLNWNSLGIGDYIVRCTQAIGKFESLVHQIHKNAEDINNKLLLIESTNLFKSPPLKNEDELPGVKEFFEYIKRERSKDVEHMVRKYVAIGPLLTKMEGLVANTNTGKASKLAPYYAFWENKIYHTLTQLVLKNLQAFNAAVLQDVPLFQTETILSAPEIILHPNASEIDKMSVHCIRDCVEVTKHFVRWMHGTCIDCPPQRAEEDELITLSFFNDISQNPLIIEQAVLITQNIHKLLDSLTKYLNRWKRYRPLWKLDKAIVMEKFAAKKPACVTFDEKLQFYIKIAQEVTQQPLIKDEQCIRLNLGPLAYTVQENAKGWVTSLGKLLNESAKEELFSLQEDIERLSQNLRKAPDSLEDLKFVLGTIAEIKDISLQVELKYLDIQERYRTLAVYNIPTTEEERELVDKIKQMWEVLLFDASEVDHSLGSIKKTFTEITREQIGDYSSQIADFFHRFTTEGPGAVGENLDKGLELLDIFDKELEKHEKNRQELANAEKLFDIPITMYPDLLKVQKDMRGLKQIYAIYKLQRAAKEEWSQTLWVNLNVQFLQEGIEGFLKSLRKLPKQMRSVPVAYHLETKMKAFKDSIPLLLDLKNEALRDRHWKDLMERTGTSFEMTTATFTLENMFAMELHKYSDVINEIVGSAVKELSIEKGVKEIVETWENMKFTVLRYFKGIQERGFILGSVDEITQILDDNAVNLQSISGSRFVGPFLSTVHHWEKTLSLIGEVIEVWMVVQRKWMYLESIFIGGDIRSQLPEEAKKFDNIDRIFKRAMILPAIRIDCKNVNVTIMGDTVKDPVIKKCCEAPNRLTDLQQISDGLEKCQKSLNDYLDSKRNAFPRFFFISDDELLSILGSSDPLCVQEHMIKMYDNIASLRFQEGDSGEKIATAMISAEGEVMEFRRAIAAEGRVENWMTAVLVEMRRTNRLITKEAIFRYCEDRSRVDWMLMYQGMMVLAANQVWWTWEMEDVFHQVKKGEKQAMKLYAKRMHEQIDAVVTRITKPLNRNDRKKYNTVLIIDVHARDIVDTFVRDSIMEAREFEWESQLRFYWDREPDDLNVRQCTGTFSYGYEYMGLNGRLVITPLTDRIYLTLTQAVGKIFSGLAQCGAWGCFDEFNRIDASVLSVISSQIQTIRNALMNQLKTFQFEGQEISLDARMGIFITMNPGYAGRTELPESVKALFRPVVVIVPDLQQICEIMLFSEGFLLAKALAKKMTVLYKLAREQLSKQHHYDFGLRALKSVLVMAGELKRGSPDINEDVVLMRALRDMNLPKFVFEDVPLFLGLISDLFPGLDCPRVRYPNFNDAVEQVLEEGGYVVLPIQVDKVVQMYETMLTRHTTMVVGPTGGGKSVVINTLCQAQTRLGLVTKVYMLNPKAMSVIELYGILDPTTRDWTDGVLSNIFREINKPTDKKERRYILFDGDVDALWVENMNSVMDDNKLLTLANGERIRLQTHCALLFEVGDLQYASPATVSRCGMVFVDPKNLKYKPYWEKWLNQRGNKQEQVELNRLFEKYVPYLIDMIVEGIVDGKQGEKLKTVVPQTDLNMVTQLTMMLEAVVVLEPDDPDVLECYFLEALYSSLGATLLDTGRIKFDESIKRISSMSVVQDDNVMAKPGELPVPTVDTTRTTWLLEQMVKIKHPVVLVGESGTSKTATTQTFLKNLNQDTNVLLIINFSSRTTSMDIQRNLEANVEKRTKDTYGPPMGKRLLVFMDDMNMPRLLLEKGSLYDRGKEMNCKSLRDLGFIAAMGKAGGGRNEVDPRFISLFSVFNVPFPSEESLHLIYASILKGHTEIFSDSIAAIADKMTFCTLELYKAIVRDLPPTPSKFHYIFNLRDLSRVYNGLVLTTPERFQTVTQMVRVWRNECLRVFHDRLINEVDKTLVQGHIQGLIQEYYKDDLEQVMRDPILFGDFRMALNEGEPRVYEDIQDYDAAKALFQEILEEYNEVNTKMNLVLFDDALEHLTRVHRVIRMDRGHALLVGVGGSGKQSLARLAAYTAGCEVFEIVLSRGYGENNFREDLKTLYVKLGIENRSMIFLFTDAHVAEEGFLELINNMLTSGIVPALFPDDEKDSILSQIGDEAIKAGMGPAKESVWQYFVNKSANNLHIVLGMSPVGDTLRTRCRNFPGLVNNTGIDWFLPWPPQALYAVAKCFLGENPLIPAEHAEFVIEHIVMVHESVGNFSKKFLQKLRRSNYVTPKNYLDFINTYSKLLEEKNQFILAQCKRLEGGLAKLKEAAVQLDELNEKLAEQKIVLAEKSAASEEKKKLAEEKAVEIEEQNKVIAVEKKDAETALAEAMPILEAAKLELQKLDKSDVTEIRSFAKPPKQVQTVCECILIMRGYKELNWKMAKGMMSDPNFLRSLMEIDFDGITQTQVKSVRALLKNLNTTFEEMEAVSRAGLGMLKFVEAVMSYCDVAKEIRPKREKVARLERNYYLSKRDLEKIQTELATIQRELKALGDKYEAAIREKQQLQEEAEIMERRLIAADKLISGLGSENIRWTNDLEELKIRKVKLLGDCLLCAAFLSYEGAFNWDFRNEMIYHEWQEDIRSREIPLSQPFRLENLLTDDVEISRWGSQGLPPDELSVQNGILTTRASRFPLCIDPQQQALNWIRRKEEKNNLRMASFNDPDFLKQLEMAIKYGSPFLFHDVDEYIDPVIDNVLEKNIKVAQGRIFIVLGDKEVDYDNNFKLYLNTKLANPKYSPSVFGKAMVINYTVTLKGLEDQLLSVIVGFERRELEEQREHLIQETSENKNLLKDLEDSLLRELATSTGNMLDNVDLVHTLEETKAKATEVSEKLKLAEKTAVDIDKLRDGYRPAAKRGAILFFVLSEMALVNTMYQYSLASFLDVFGFSLRKSMPNSILPKRLKNIMDTLTFNIYNYGCTGNISLEKSTRKKPCTWLLDQGWEDIIRLSELFPEEFGSLPDDVEKNLEVWKEWYDLDALEQSPFPMQYQNSLTHFQKLLLLRCFRVDRIYRAVTDYVTLTMDEKYVQPPVISFEAIFEQSTPNSPIVFILSPGSDPASDLMKLADRTGFGGNRLKFLAMGQGQEKVALQLLENAVARGQWLMLQNCHLLVKWLIDLEKALERITKPHPDFRLWLTTDPTQGFPIGILQKSLKVVTEPPNGLKLNMRATYFKIPHEALEQCPHGAFKSLVYVLAFFHAVVQERRKFGKIGWNVPYDFNESDFQVCMEILNTYLTKAYQQNDDKIPWGSLKYLIGEVMYGGRAIDSFDRRILTIYMDEYLGDFIFDTFQPFHFYKNEEVDYKIPAGNSKDEFVEELESLPLANTPEVFGLHPNAEIGYYTQAARDMWSHLLELQPQTGESGSGIGRDEYIGQVAKDIENKMPQIFDLDQIRKTFGIEISPTTVVLLQELERFNKLIIRMSRSLAELQRALAGEVGMSSELDEVARALFNGQIPSIWRKLAADTLKTLGNWMIYFRNRYNQYTSWVNEGEPNVMWLSGLQIPESYLTALVQATCRKNGWPLDRSTLYTQVTQYGTAEEVTERPGQGCFVSGLYLEGADWDIENCCLARSKPKVLTVDLPILKIIPIESHRLKLQNTFRTPVYTTSMRRNAMGIGLVFEADLSTTKHISHWVLQGVCLTLNSD</sequence>
<dbReference type="EMBL" id="KB523138">
    <property type="protein sequence ID" value="EMP37074.1"/>
    <property type="molecule type" value="Genomic_DNA"/>
</dbReference>
<dbReference type="GO" id="GO:0007018">
    <property type="term" value="P:microtubule-based movement"/>
    <property type="evidence" value="ECO:0007669"/>
    <property type="project" value="InterPro"/>
</dbReference>
<keyword evidence="15" id="KW-0406">Ion transport</keyword>
<comment type="similarity">
    <text evidence="4">Belongs to the V-ATPase 116 kDa subunit family.</text>
</comment>
<dbReference type="Gene3D" id="1.20.920.20">
    <property type="match status" value="1"/>
</dbReference>
<dbReference type="FunFam" id="3.20.180.20:FF:000001">
    <property type="entry name" value="Dynein axonemal heavy chain 5"/>
    <property type="match status" value="1"/>
</dbReference>
<comment type="similarity">
    <text evidence="3">Belongs to the dynein heavy chain family.</text>
</comment>
<keyword evidence="21" id="KW-0863">Zinc-finger</keyword>
<comment type="subunit">
    <text evidence="21">Part of a TFIID-containing RNA polymerase II pre-initiation complex that is composed of TBP and at least GTF2A1, GTF2A2, GTF2E1, GTF2E2, GTF2F1, GTF2H2, GTF2H3, GTF2H4, GTF2H5, GTF2B, TCEA1, ERCC2, ERCC3, TAF1, TAF2, TAF3, TAF4, TAF5, TAF6, TAF7, TAF8, TAF9, TAF10, TAF11, TAF12 and TAF13. Component of the 7-subunit TFIIH core complex composed of XPB/ERCC3, XPD/ERCC2, GTF2H1, GTF2H2, GTF2H3, GTF2H4 and GTF2H5, which is active in NER. The core complex associates with the 3-subunit CDK-activating kinase (CAK) module composed of CCNH/cyclin H, CDK7 and MNAT1 to form the 10-subunit holoenzyme (holo-TFIIH) active in transcription. Interacts with RARA; the interaction requires prior phosphorylation of RARA on 'Ser-369' which then enhances interaction of RARA with CDK7.</text>
</comment>
<evidence type="ECO:0000256" key="1">
    <source>
        <dbReference type="ARBA" id="ARBA00004141"/>
    </source>
</evidence>
<dbReference type="GO" id="GO:0005858">
    <property type="term" value="C:axonemal dynein complex"/>
    <property type="evidence" value="ECO:0007669"/>
    <property type="project" value="UniProtKB-ARBA"/>
</dbReference>
<protein>
    <recommendedName>
        <fullName evidence="21">General transcription factor IIH subunit 3</fullName>
    </recommendedName>
    <alternativeName>
        <fullName evidence="21">General transcription factor IIH polypeptide 3</fullName>
    </alternativeName>
</protein>
<dbReference type="FunFam" id="3.40.50.300:FF:000049">
    <property type="entry name" value="Dynein, axonemal, heavy chain 5"/>
    <property type="match status" value="1"/>
</dbReference>
<dbReference type="Gene3D" id="1.20.140.100">
    <property type="entry name" value="Dynein heavy chain, N-terminal domain 2"/>
    <property type="match status" value="1"/>
</dbReference>
<dbReference type="Pfam" id="PF18199">
    <property type="entry name" value="Dynein_C"/>
    <property type="match status" value="1"/>
</dbReference>
<keyword evidence="18" id="KW-0505">Motor protein</keyword>
<dbReference type="Pfam" id="PF12775">
    <property type="entry name" value="AAA_7"/>
    <property type="match status" value="1"/>
</dbReference>
<dbReference type="GO" id="GO:0006355">
    <property type="term" value="P:regulation of DNA-templated transcription"/>
    <property type="evidence" value="ECO:0007669"/>
    <property type="project" value="InterPro"/>
</dbReference>
<keyword evidence="11" id="KW-0067">ATP-binding</keyword>
<evidence type="ECO:0000256" key="11">
    <source>
        <dbReference type="ARBA" id="ARBA00022840"/>
    </source>
</evidence>
<feature type="transmembrane region" description="Helical" evidence="24">
    <location>
        <begin position="1021"/>
        <end position="1040"/>
    </location>
</feature>
<evidence type="ECO:0000256" key="17">
    <source>
        <dbReference type="ARBA" id="ARBA00023136"/>
    </source>
</evidence>
<dbReference type="Pfam" id="PF12780">
    <property type="entry name" value="AAA_8"/>
    <property type="match status" value="1"/>
</dbReference>
<dbReference type="InterPro" id="IPR004273">
    <property type="entry name" value="Dynein_heavy_D6_P-loop"/>
</dbReference>
<dbReference type="FunFam" id="3.10.490.20:FF:000006">
    <property type="entry name" value="Dynein axonemal heavy chain 10"/>
    <property type="match status" value="1"/>
</dbReference>
<dbReference type="Pfam" id="PF08393">
    <property type="entry name" value="DHC_N2"/>
    <property type="match status" value="1"/>
</dbReference>
<dbReference type="STRING" id="8469.M7BIQ2"/>
<feature type="region of interest" description="Disordered" evidence="23">
    <location>
        <begin position="1065"/>
        <end position="1085"/>
    </location>
</feature>
<dbReference type="InterPro" id="IPR042222">
    <property type="entry name" value="Dynein_2_N"/>
</dbReference>
<dbReference type="InterPro" id="IPR026983">
    <property type="entry name" value="DHC"/>
</dbReference>
<evidence type="ECO:0000256" key="13">
    <source>
        <dbReference type="ARBA" id="ARBA00023017"/>
    </source>
</evidence>
<keyword evidence="21" id="KW-0234">DNA repair</keyword>
<evidence type="ECO:0000313" key="27">
    <source>
        <dbReference type="Proteomes" id="UP000031443"/>
    </source>
</evidence>
<keyword evidence="12 24" id="KW-1133">Transmembrane helix</keyword>
<evidence type="ECO:0000256" key="14">
    <source>
        <dbReference type="ARBA" id="ARBA00023054"/>
    </source>
</evidence>
<dbReference type="Gene3D" id="1.20.920.30">
    <property type="match status" value="1"/>
</dbReference>
<dbReference type="GO" id="GO:0051959">
    <property type="term" value="F:dynein light intermediate chain binding"/>
    <property type="evidence" value="ECO:0007669"/>
    <property type="project" value="InterPro"/>
</dbReference>
<evidence type="ECO:0000256" key="24">
    <source>
        <dbReference type="SAM" id="Phobius"/>
    </source>
</evidence>
<keyword evidence="5" id="KW-0813">Transport</keyword>
<dbReference type="InterPro" id="IPR027417">
    <property type="entry name" value="P-loop_NTPase"/>
</dbReference>
<dbReference type="InterPro" id="IPR043160">
    <property type="entry name" value="Dynein_C_barrel"/>
</dbReference>
<feature type="region of interest" description="Disordered" evidence="23">
    <location>
        <begin position="1109"/>
        <end position="1148"/>
    </location>
</feature>
<dbReference type="Gene3D" id="6.10.140.1060">
    <property type="match status" value="1"/>
</dbReference>
<dbReference type="Pfam" id="PF12777">
    <property type="entry name" value="MT"/>
    <property type="match status" value="1"/>
</dbReference>
<dbReference type="PANTHER" id="PTHR22878:SF63">
    <property type="entry name" value="DYNEIN AXONEMAL HEAVY CHAIN 10"/>
    <property type="match status" value="1"/>
</dbReference>
<keyword evidence="17 24" id="KW-0472">Membrane</keyword>
<dbReference type="InterPro" id="IPR002490">
    <property type="entry name" value="V-ATPase_116kDa_su"/>
</dbReference>
<dbReference type="Pfam" id="PF08385">
    <property type="entry name" value="DHC_N1"/>
    <property type="match status" value="1"/>
</dbReference>
<dbReference type="Pfam" id="PF12781">
    <property type="entry name" value="AAA_9"/>
    <property type="match status" value="1"/>
</dbReference>
<evidence type="ECO:0000256" key="4">
    <source>
        <dbReference type="ARBA" id="ARBA00009904"/>
    </source>
</evidence>
<dbReference type="InterPro" id="IPR011677">
    <property type="entry name" value="TCTN1-3_dom"/>
</dbReference>
<organism evidence="26 27">
    <name type="scientific">Chelonia mydas</name>
    <name type="common">Green sea-turtle</name>
    <name type="synonym">Chelonia agassizi</name>
    <dbReference type="NCBI Taxonomy" id="8469"/>
    <lineage>
        <taxon>Eukaryota</taxon>
        <taxon>Metazoa</taxon>
        <taxon>Chordata</taxon>
        <taxon>Craniata</taxon>
        <taxon>Vertebrata</taxon>
        <taxon>Euteleostomi</taxon>
        <taxon>Archelosauria</taxon>
        <taxon>Testudinata</taxon>
        <taxon>Testudines</taxon>
        <taxon>Cryptodira</taxon>
        <taxon>Durocryptodira</taxon>
        <taxon>Americhelydia</taxon>
        <taxon>Chelonioidea</taxon>
        <taxon>Cheloniidae</taxon>
        <taxon>Chelonia</taxon>
    </lineage>
</organism>
<reference evidence="27" key="1">
    <citation type="journal article" date="2013" name="Nat. Genet.">
        <title>The draft genomes of soft-shell turtle and green sea turtle yield insights into the development and evolution of the turtle-specific body plan.</title>
        <authorList>
            <person name="Wang Z."/>
            <person name="Pascual-Anaya J."/>
            <person name="Zadissa A."/>
            <person name="Li W."/>
            <person name="Niimura Y."/>
            <person name="Huang Z."/>
            <person name="Li C."/>
            <person name="White S."/>
            <person name="Xiong Z."/>
            <person name="Fang D."/>
            <person name="Wang B."/>
            <person name="Ming Y."/>
            <person name="Chen Y."/>
            <person name="Zheng Y."/>
            <person name="Kuraku S."/>
            <person name="Pignatelli M."/>
            <person name="Herrero J."/>
            <person name="Beal K."/>
            <person name="Nozawa M."/>
            <person name="Li Q."/>
            <person name="Wang J."/>
            <person name="Zhang H."/>
            <person name="Yu L."/>
            <person name="Shigenobu S."/>
            <person name="Wang J."/>
            <person name="Liu J."/>
            <person name="Flicek P."/>
            <person name="Searle S."/>
            <person name="Wang J."/>
            <person name="Kuratani S."/>
            <person name="Yin Y."/>
            <person name="Aken B."/>
            <person name="Zhang G."/>
            <person name="Irie N."/>
        </authorList>
    </citation>
    <scope>NUCLEOTIDE SEQUENCE [LARGE SCALE GENOMIC DNA]</scope>
</reference>
<feature type="transmembrane region" description="Helical" evidence="24">
    <location>
        <begin position="912"/>
        <end position="937"/>
    </location>
</feature>
<keyword evidence="27" id="KW-1185">Reference proteome</keyword>
<dbReference type="InterPro" id="IPR043157">
    <property type="entry name" value="Dynein_AAA1S"/>
</dbReference>
<evidence type="ECO:0000256" key="10">
    <source>
        <dbReference type="ARBA" id="ARBA00022741"/>
    </source>
</evidence>
<dbReference type="PANTHER" id="PTHR22878">
    <property type="entry name" value="DYNEIN HEAVY CHAIN 6, AXONEMAL-LIKE-RELATED"/>
    <property type="match status" value="1"/>
</dbReference>
<feature type="coiled-coil region" evidence="22">
    <location>
        <begin position="596"/>
        <end position="630"/>
    </location>
</feature>
<keyword evidence="10" id="KW-0547">Nucleotide-binding</keyword>
<dbReference type="Pfam" id="PF03850">
    <property type="entry name" value="Tfb4"/>
    <property type="match status" value="1"/>
</dbReference>
<dbReference type="GO" id="GO:0097729">
    <property type="term" value="C:9+2 motile cilium"/>
    <property type="evidence" value="ECO:0007669"/>
    <property type="project" value="UniProtKB-ARBA"/>
</dbReference>
<dbReference type="GO" id="GO:0005874">
    <property type="term" value="C:microtubule"/>
    <property type="evidence" value="ECO:0007669"/>
    <property type="project" value="UniProtKB-KW"/>
</dbReference>
<dbReference type="Pfam" id="PF17857">
    <property type="entry name" value="AAA_lid_1"/>
    <property type="match status" value="1"/>
</dbReference>
<dbReference type="InterPro" id="IPR036465">
    <property type="entry name" value="vWFA_dom_sf"/>
</dbReference>
<feature type="coiled-coil region" evidence="22">
    <location>
        <begin position="4304"/>
        <end position="4352"/>
    </location>
</feature>
<keyword evidence="19" id="KW-0206">Cytoskeleton</keyword>
<comment type="subcellular location">
    <subcellularLocation>
        <location evidence="2">Cytoplasm</location>
        <location evidence="2">Cytoskeleton</location>
        <location evidence="2">Cilium axoneme</location>
    </subcellularLocation>
    <subcellularLocation>
        <location evidence="1">Membrane</location>
        <topology evidence="1">Multi-pass membrane protein</topology>
    </subcellularLocation>
    <subcellularLocation>
        <location evidence="21">Nucleus</location>
    </subcellularLocation>
</comment>
<dbReference type="Pfam" id="PF01496">
    <property type="entry name" value="V_ATPase_I"/>
    <property type="match status" value="2"/>
</dbReference>
<dbReference type="GO" id="GO:0006289">
    <property type="term" value="P:nucleotide-excision repair"/>
    <property type="evidence" value="ECO:0007669"/>
    <property type="project" value="UniProtKB-UniRule"/>
</dbReference>
<comment type="function">
    <text evidence="21">Component of the general transcription and DNA repair factor IIH (TFIIH) core complex, which is involved in general and transcription-coupled nucleotide excision repair (NER) of damaged DNA and, when complexed to CAK, in RNA transcription by RNA polymerase II. In NER, TFIIH acts by opening DNA around the lesion to allow the excision of the damaged oligonucleotide and its replacement by a new DNA fragment. In transcription, TFIIH has an essential role in transcription initiation. When the pre-initiation complex (PIC) has been established, TFIIH is required for promoter opening and promoter escape. Phosphorylation of the C-terminal tail (CTD) of the largest subunit of RNA polymerase II by the kinase module CAK controls the initiation of transcription.</text>
</comment>
<dbReference type="Gene3D" id="1.10.8.720">
    <property type="entry name" value="Region D6 of dynein motor"/>
    <property type="match status" value="1"/>
</dbReference>
<feature type="compositionally biased region" description="Basic and acidic residues" evidence="23">
    <location>
        <begin position="1112"/>
        <end position="1126"/>
    </location>
</feature>
<evidence type="ECO:0000256" key="2">
    <source>
        <dbReference type="ARBA" id="ARBA00004430"/>
    </source>
</evidence>
<keyword evidence="16" id="KW-0969">Cilium</keyword>
<dbReference type="FunFam" id="1.10.287.2620:FF:000002">
    <property type="entry name" value="Dynein heavy chain 2, axonemal"/>
    <property type="match status" value="1"/>
</dbReference>
<dbReference type="Gene3D" id="1.10.287.2620">
    <property type="match status" value="1"/>
</dbReference>
<evidence type="ECO:0000256" key="12">
    <source>
        <dbReference type="ARBA" id="ARBA00022989"/>
    </source>
</evidence>
<feature type="domain" description="AAA+ ATPase" evidence="25">
    <location>
        <begin position="3504"/>
        <end position="3643"/>
    </location>
</feature>
<dbReference type="eggNOG" id="KOG3595">
    <property type="taxonomic scope" value="Eukaryota"/>
</dbReference>
<dbReference type="GO" id="GO:0005675">
    <property type="term" value="C:transcription factor TFIIH holo complex"/>
    <property type="evidence" value="ECO:0007669"/>
    <property type="project" value="UniProtKB-UniRule"/>
</dbReference>
<comment type="similarity">
    <text evidence="21">Belongs to the TFB4 family.</text>
</comment>
<dbReference type="InterPro" id="IPR024317">
    <property type="entry name" value="Dynein_heavy_chain_D4_dom"/>
</dbReference>
<dbReference type="Gene3D" id="1.10.8.1220">
    <property type="match status" value="1"/>
</dbReference>
<dbReference type="GO" id="GO:0033179">
    <property type="term" value="C:proton-transporting V-type ATPase, V0 domain"/>
    <property type="evidence" value="ECO:0007669"/>
    <property type="project" value="InterPro"/>
</dbReference>
<dbReference type="SUPFAM" id="SSF52540">
    <property type="entry name" value="P-loop containing nucleoside triphosphate hydrolases"/>
    <property type="match status" value="4"/>
</dbReference>
<dbReference type="InterPro" id="IPR041228">
    <property type="entry name" value="Dynein_C"/>
</dbReference>
<evidence type="ECO:0000256" key="9">
    <source>
        <dbReference type="ARBA" id="ARBA00022737"/>
    </source>
</evidence>
<dbReference type="Pfam" id="PF18198">
    <property type="entry name" value="AAA_lid_11"/>
    <property type="match status" value="1"/>
</dbReference>
<evidence type="ECO:0000256" key="5">
    <source>
        <dbReference type="ARBA" id="ARBA00022448"/>
    </source>
</evidence>
<dbReference type="FunFam" id="1.10.8.1220:FF:000001">
    <property type="entry name" value="Dynein axonemal heavy chain 5"/>
    <property type="match status" value="1"/>
</dbReference>
<keyword evidence="21" id="KW-0539">Nucleus</keyword>
<evidence type="ECO:0000256" key="8">
    <source>
        <dbReference type="ARBA" id="ARBA00022701"/>
    </source>
</evidence>
<dbReference type="FunFam" id="3.40.50.300:FF:001855">
    <property type="entry name" value="Dynein axonemal heavy chain 10"/>
    <property type="match status" value="1"/>
</dbReference>
<evidence type="ECO:0000256" key="18">
    <source>
        <dbReference type="ARBA" id="ARBA00023175"/>
    </source>
</evidence>
<feature type="domain" description="AAA+ ATPase" evidence="25">
    <location>
        <begin position="3202"/>
        <end position="3350"/>
    </location>
</feature>
<dbReference type="Proteomes" id="UP000031443">
    <property type="component" value="Unassembled WGS sequence"/>
</dbReference>
<dbReference type="Gene3D" id="3.10.490.20">
    <property type="match status" value="1"/>
</dbReference>
<dbReference type="FunFam" id="1.20.920.30:FF:000007">
    <property type="entry name" value="Dynein axonemal heavy chain 10"/>
    <property type="match status" value="1"/>
</dbReference>
<feature type="coiled-coil region" evidence="22">
    <location>
        <begin position="4090"/>
        <end position="4142"/>
    </location>
</feature>
<keyword evidence="21" id="KW-0862">Zinc</keyword>
<gene>
    <name evidence="26" type="ORF">UY3_05605</name>
</gene>
<dbReference type="GO" id="GO:0000439">
    <property type="term" value="C:transcription factor TFIIH core complex"/>
    <property type="evidence" value="ECO:0007669"/>
    <property type="project" value="UniProtKB-UniRule"/>
</dbReference>
<keyword evidence="21" id="KW-0805">Transcription regulation</keyword>
<evidence type="ECO:0000256" key="15">
    <source>
        <dbReference type="ARBA" id="ARBA00023065"/>
    </source>
</evidence>
<evidence type="ECO:0000313" key="26">
    <source>
        <dbReference type="EMBL" id="EMP37074.1"/>
    </source>
</evidence>
<evidence type="ECO:0000256" key="22">
    <source>
        <dbReference type="SAM" id="Coils"/>
    </source>
</evidence>
<dbReference type="GO" id="GO:0008017">
    <property type="term" value="F:microtubule binding"/>
    <property type="evidence" value="ECO:0007669"/>
    <property type="project" value="UniProtKB-ARBA"/>
</dbReference>
<dbReference type="FunFam" id="3.40.50.300:FF:002141">
    <property type="entry name" value="Dynein heavy chain"/>
    <property type="match status" value="1"/>
</dbReference>
<evidence type="ECO:0000256" key="16">
    <source>
        <dbReference type="ARBA" id="ARBA00023069"/>
    </source>
</evidence>
<dbReference type="Pfam" id="PF17852">
    <property type="entry name" value="Dynein_AAA_lid"/>
    <property type="match status" value="1"/>
</dbReference>
<dbReference type="FunFam" id="1.20.140.100:FF:000013">
    <property type="entry name" value="Dynein heavy chain 10, axonemal"/>
    <property type="match status" value="1"/>
</dbReference>
<keyword evidence="21" id="KW-0804">Transcription</keyword>
<dbReference type="Pfam" id="PF03028">
    <property type="entry name" value="Dynein_heavy"/>
    <property type="match status" value="1"/>
</dbReference>
<keyword evidence="21" id="KW-0227">DNA damage</keyword>
<dbReference type="GO" id="GO:0008270">
    <property type="term" value="F:zinc ion binding"/>
    <property type="evidence" value="ECO:0007669"/>
    <property type="project" value="UniProtKB-KW"/>
</dbReference>
<dbReference type="Pfam" id="PF25752">
    <property type="entry name" value="DUF1619_N"/>
    <property type="match status" value="1"/>
</dbReference>
<keyword evidence="21" id="KW-0479">Metal-binding</keyword>
<dbReference type="InterPro" id="IPR042228">
    <property type="entry name" value="Dynein_linker_3"/>
</dbReference>
<dbReference type="InterPro" id="IPR003593">
    <property type="entry name" value="AAA+_ATPase"/>
</dbReference>
<keyword evidence="13" id="KW-0243">Dynein</keyword>
<keyword evidence="9" id="KW-0677">Repeat</keyword>
<keyword evidence="7 24" id="KW-0812">Transmembrane</keyword>
<dbReference type="FunFam" id="1.10.8.720:FF:000005">
    <property type="entry name" value="Dynein axonemal heavy chain 10"/>
    <property type="match status" value="1"/>
</dbReference>
<dbReference type="FunFam" id="1.10.8.710:FF:000002">
    <property type="entry name" value="dynein heavy chain 17, axonemal"/>
    <property type="match status" value="1"/>
</dbReference>
<dbReference type="FunFam" id="1.20.1270.280:FF:000005">
    <property type="entry name" value="Dynein axonemal heavy chain 10"/>
    <property type="match status" value="1"/>
</dbReference>
<keyword evidence="20" id="KW-0966">Cell projection</keyword>
<dbReference type="InterPro" id="IPR013602">
    <property type="entry name" value="Dynein_heavy_linker"/>
</dbReference>
<dbReference type="InterPro" id="IPR035706">
    <property type="entry name" value="AAA_9"/>
</dbReference>
<dbReference type="GO" id="GO:0008569">
    <property type="term" value="F:minus-end-directed microtubule motor activity"/>
    <property type="evidence" value="ECO:0007669"/>
    <property type="project" value="InterPro"/>
</dbReference>
<feature type="domain" description="AAA+ ATPase" evidence="25">
    <location>
        <begin position="3838"/>
        <end position="3995"/>
    </location>
</feature>
<evidence type="ECO:0000256" key="23">
    <source>
        <dbReference type="SAM" id="MobiDB-lite"/>
    </source>
</evidence>
<dbReference type="GO" id="GO:0046961">
    <property type="term" value="F:proton-transporting ATPase activity, rotational mechanism"/>
    <property type="evidence" value="ECO:0007669"/>
    <property type="project" value="InterPro"/>
</dbReference>
<keyword evidence="14 22" id="KW-0175">Coiled coil</keyword>
<dbReference type="InterPro" id="IPR056759">
    <property type="entry name" value="DYH2-5-8_CC"/>
</dbReference>
<dbReference type="FunFam" id="1.20.58.1120:FF:000008">
    <property type="entry name" value="Dynein heavy chain 10, axonemal"/>
    <property type="match status" value="1"/>
</dbReference>
<evidence type="ECO:0000256" key="20">
    <source>
        <dbReference type="ARBA" id="ARBA00023273"/>
    </source>
</evidence>
<evidence type="ECO:0000256" key="6">
    <source>
        <dbReference type="ARBA" id="ARBA00022490"/>
    </source>
</evidence>
<keyword evidence="8" id="KW-0493">Microtubule</keyword>
<dbReference type="FunFam" id="1.20.920.20:FF:000008">
    <property type="entry name" value="Dynein heavy chain 10, axonemal"/>
    <property type="match status" value="1"/>
</dbReference>
<dbReference type="InterPro" id="IPR035699">
    <property type="entry name" value="AAA_6"/>
</dbReference>
<dbReference type="InterPro" id="IPR041658">
    <property type="entry name" value="AAA_lid_11"/>
</dbReference>
<dbReference type="Gene3D" id="3.20.180.20">
    <property type="entry name" value="Dynein heavy chain, N-terminal domain 2"/>
    <property type="match status" value="1"/>
</dbReference>
<evidence type="ECO:0000256" key="19">
    <source>
        <dbReference type="ARBA" id="ARBA00023212"/>
    </source>
</evidence>
<proteinExistence type="inferred from homology"/>
<evidence type="ECO:0000256" key="21">
    <source>
        <dbReference type="RuleBase" id="RU368090"/>
    </source>
</evidence>
<dbReference type="Gene3D" id="1.20.1270.280">
    <property type="match status" value="1"/>
</dbReference>
<dbReference type="Pfam" id="PF12774">
    <property type="entry name" value="AAA_6"/>
    <property type="match status" value="1"/>
</dbReference>
<name>M7BIQ2_CHEMY</name>